<dbReference type="GO" id="GO:0016987">
    <property type="term" value="F:sigma factor activity"/>
    <property type="evidence" value="ECO:0007669"/>
    <property type="project" value="UniProtKB-KW"/>
</dbReference>
<dbReference type="SUPFAM" id="SSF88946">
    <property type="entry name" value="Sigma2 domain of RNA polymerase sigma factors"/>
    <property type="match status" value="1"/>
</dbReference>
<accession>A0A5M6DAJ5</accession>
<evidence type="ECO:0000313" key="9">
    <source>
        <dbReference type="EMBL" id="KAA5544578.1"/>
    </source>
</evidence>
<proteinExistence type="inferred from homology"/>
<evidence type="ECO:0000256" key="4">
    <source>
        <dbReference type="ARBA" id="ARBA00023125"/>
    </source>
</evidence>
<keyword evidence="5" id="KW-0804">Transcription</keyword>
<dbReference type="RefSeq" id="WP_150076191.1">
    <property type="nucleotide sequence ID" value="NZ_VWOX01000004.1"/>
</dbReference>
<dbReference type="PANTHER" id="PTHR43133">
    <property type="entry name" value="RNA POLYMERASE ECF-TYPE SIGMA FACTO"/>
    <property type="match status" value="1"/>
</dbReference>
<dbReference type="AlphaFoldDB" id="A0A5M6DAJ5"/>
<keyword evidence="3" id="KW-0731">Sigma factor</keyword>
<dbReference type="Pfam" id="PF04542">
    <property type="entry name" value="Sigma70_r2"/>
    <property type="match status" value="1"/>
</dbReference>
<sequence>MSEFSAEQSFPADGPEGNDGSTPDETSPVVSDGGQAWRQLFQRVEPALRRFLAGKLPQTADVDDCVQRVFVAMLQNETHVPVVARRAWLFRVAANEAAYWWRQKASTDRVTEKHAAYLQSRPPNQNPDPLENRETVEQIQRSLQKLPQASREIVLMRLRDEMTFQAIADQLNVPLGTVLTRMRRAMQRLRDELQEEP</sequence>
<dbReference type="CDD" id="cd06171">
    <property type="entry name" value="Sigma70_r4"/>
    <property type="match status" value="1"/>
</dbReference>
<evidence type="ECO:0000256" key="2">
    <source>
        <dbReference type="ARBA" id="ARBA00023015"/>
    </source>
</evidence>
<feature type="region of interest" description="Disordered" evidence="6">
    <location>
        <begin position="1"/>
        <end position="32"/>
    </location>
</feature>
<evidence type="ECO:0000256" key="1">
    <source>
        <dbReference type="ARBA" id="ARBA00010641"/>
    </source>
</evidence>
<dbReference type="GO" id="GO:0003677">
    <property type="term" value="F:DNA binding"/>
    <property type="evidence" value="ECO:0007669"/>
    <property type="project" value="UniProtKB-KW"/>
</dbReference>
<dbReference type="GO" id="GO:0006352">
    <property type="term" value="P:DNA-templated transcription initiation"/>
    <property type="evidence" value="ECO:0007669"/>
    <property type="project" value="InterPro"/>
</dbReference>
<feature type="domain" description="RNA polymerase sigma factor 70 region 4 type 2" evidence="8">
    <location>
        <begin position="137"/>
        <end position="189"/>
    </location>
</feature>
<dbReference type="InterPro" id="IPR007627">
    <property type="entry name" value="RNA_pol_sigma70_r2"/>
</dbReference>
<name>A0A5M6DAJ5_9BACT</name>
<dbReference type="SUPFAM" id="SSF88659">
    <property type="entry name" value="Sigma3 and sigma4 domains of RNA polymerase sigma factors"/>
    <property type="match status" value="1"/>
</dbReference>
<evidence type="ECO:0000256" key="3">
    <source>
        <dbReference type="ARBA" id="ARBA00023082"/>
    </source>
</evidence>
<feature type="compositionally biased region" description="Polar residues" evidence="6">
    <location>
        <begin position="19"/>
        <end position="29"/>
    </location>
</feature>
<evidence type="ECO:0000256" key="6">
    <source>
        <dbReference type="SAM" id="MobiDB-lite"/>
    </source>
</evidence>
<evidence type="ECO:0000256" key="5">
    <source>
        <dbReference type="ARBA" id="ARBA00023163"/>
    </source>
</evidence>
<dbReference type="InterPro" id="IPR036388">
    <property type="entry name" value="WH-like_DNA-bd_sf"/>
</dbReference>
<keyword evidence="2" id="KW-0805">Transcription regulation</keyword>
<dbReference type="PANTHER" id="PTHR43133:SF8">
    <property type="entry name" value="RNA POLYMERASE SIGMA FACTOR HI_1459-RELATED"/>
    <property type="match status" value="1"/>
</dbReference>
<feature type="domain" description="RNA polymerase sigma-70 region 2" evidence="7">
    <location>
        <begin position="40"/>
        <end position="105"/>
    </location>
</feature>
<dbReference type="EMBL" id="VWOX01000004">
    <property type="protein sequence ID" value="KAA5544578.1"/>
    <property type="molecule type" value="Genomic_DNA"/>
</dbReference>
<comment type="caution">
    <text evidence="9">The sequence shown here is derived from an EMBL/GenBank/DDBJ whole genome shotgun (WGS) entry which is preliminary data.</text>
</comment>
<evidence type="ECO:0000313" key="10">
    <source>
        <dbReference type="Proteomes" id="UP000324479"/>
    </source>
</evidence>
<dbReference type="InterPro" id="IPR013324">
    <property type="entry name" value="RNA_pol_sigma_r3/r4-like"/>
</dbReference>
<evidence type="ECO:0000259" key="7">
    <source>
        <dbReference type="Pfam" id="PF04542"/>
    </source>
</evidence>
<keyword evidence="4" id="KW-0238">DNA-binding</keyword>
<comment type="similarity">
    <text evidence="1">Belongs to the sigma-70 factor family. ECF subfamily.</text>
</comment>
<protein>
    <submittedName>
        <fullName evidence="9">Sigma-70 family RNA polymerase sigma factor</fullName>
    </submittedName>
</protein>
<dbReference type="InterPro" id="IPR013325">
    <property type="entry name" value="RNA_pol_sigma_r2"/>
</dbReference>
<dbReference type="Gene3D" id="1.10.10.10">
    <property type="entry name" value="Winged helix-like DNA-binding domain superfamily/Winged helix DNA-binding domain"/>
    <property type="match status" value="1"/>
</dbReference>
<organism evidence="9 10">
    <name type="scientific">Roseiconus nitratireducens</name>
    <dbReference type="NCBI Taxonomy" id="2605748"/>
    <lineage>
        <taxon>Bacteria</taxon>
        <taxon>Pseudomonadati</taxon>
        <taxon>Planctomycetota</taxon>
        <taxon>Planctomycetia</taxon>
        <taxon>Pirellulales</taxon>
        <taxon>Pirellulaceae</taxon>
        <taxon>Roseiconus</taxon>
    </lineage>
</organism>
<reference evidence="9 10" key="1">
    <citation type="submission" date="2019-08" db="EMBL/GenBank/DDBJ databases">
        <authorList>
            <person name="Dhanesh K."/>
            <person name="Kumar G."/>
            <person name="Sasikala C."/>
            <person name="Venkata Ramana C."/>
        </authorList>
    </citation>
    <scope>NUCLEOTIDE SEQUENCE [LARGE SCALE GENOMIC DNA]</scope>
    <source>
        <strain evidence="9 10">JC645</strain>
    </source>
</reference>
<gene>
    <name evidence="9" type="ORF">FYK55_09685</name>
</gene>
<dbReference type="Pfam" id="PF08281">
    <property type="entry name" value="Sigma70_r4_2"/>
    <property type="match status" value="1"/>
</dbReference>
<dbReference type="InterPro" id="IPR039425">
    <property type="entry name" value="RNA_pol_sigma-70-like"/>
</dbReference>
<dbReference type="InterPro" id="IPR013249">
    <property type="entry name" value="RNA_pol_sigma70_r4_t2"/>
</dbReference>
<keyword evidence="10" id="KW-1185">Reference proteome</keyword>
<evidence type="ECO:0000259" key="8">
    <source>
        <dbReference type="Pfam" id="PF08281"/>
    </source>
</evidence>
<dbReference type="NCBIfam" id="TIGR02937">
    <property type="entry name" value="sigma70-ECF"/>
    <property type="match status" value="1"/>
</dbReference>
<dbReference type="InterPro" id="IPR014284">
    <property type="entry name" value="RNA_pol_sigma-70_dom"/>
</dbReference>
<dbReference type="Gene3D" id="1.10.1740.10">
    <property type="match status" value="1"/>
</dbReference>
<dbReference type="Proteomes" id="UP000324479">
    <property type="component" value="Unassembled WGS sequence"/>
</dbReference>